<keyword evidence="2" id="KW-1185">Reference proteome</keyword>
<dbReference type="InterPro" id="IPR043148">
    <property type="entry name" value="TagF_C"/>
</dbReference>
<gene>
    <name evidence="1" type="ORF">U472_03495</name>
</gene>
<sequence>MKLNSLLKFEEDNPEVMNFKFKHDNILIWPHIRRKVYQHIIDSKLDLQISHAPMGDFKFSDLIDYNLNTVAFNPFENQGLEFDIVMFSDVRNNIIRKDEKYFNIIHDYFALQFSKNTLIIEKSYRRKYKLPRYFENVKFLDIIDFLVASKIKDVKVEKQDEEEIVKFINFLKMNLKFNINKSMCNNIKNELIILSKKLKFYHLYYKVLFLILNPKIIFLKCASYGDKGYLIKWAKDFGIKVGEFQHGMISRNHSAYNYGDNIFYNLDYKKYLPDYLLTYGDYWGENIKIPVNKISIGNPHFYKKLEKYKNRDQNSLKNKILIVSQGSVTNKLVNLTKNLSYLLKNQDVEIIYRLHPGEIPFHDRYTDLQKLNNVTINDSGDIYDLIYQSNSIVGVYSTTLFEAIGFNKPIFIYEHELSNMHIPMEIGERFKDAEELYEILNNNKVNPTGNVGYYWEKDWKNNYKNFINKIL</sequence>
<reference evidence="2" key="1">
    <citation type="submission" date="2016-07" db="EMBL/GenBank/DDBJ databases">
        <authorList>
            <person name="Florea S."/>
            <person name="Webb J.S."/>
            <person name="Jaromczyk J."/>
            <person name="Schardl C.L."/>
        </authorList>
    </citation>
    <scope>NUCLEOTIDE SEQUENCE [LARGE SCALE GENOMIC DNA]</scope>
    <source>
        <strain evidence="2">Z6</strain>
    </source>
</reference>
<organism evidence="1 2">
    <name type="scientific">Orenia metallireducens</name>
    <dbReference type="NCBI Taxonomy" id="1413210"/>
    <lineage>
        <taxon>Bacteria</taxon>
        <taxon>Bacillati</taxon>
        <taxon>Bacillota</taxon>
        <taxon>Clostridia</taxon>
        <taxon>Halanaerobiales</taxon>
        <taxon>Halobacteroidaceae</taxon>
        <taxon>Orenia</taxon>
    </lineage>
</organism>
<name>A0A1C0ABA6_9FIRM</name>
<dbReference type="EMBL" id="LWDV01000007">
    <property type="protein sequence ID" value="OCL27628.1"/>
    <property type="molecule type" value="Genomic_DNA"/>
</dbReference>
<protein>
    <recommendedName>
        <fullName evidence="3">Capsule polysaccharide biosynthesis protein</fullName>
    </recommendedName>
</protein>
<proteinExistence type="predicted"/>
<dbReference type="AlphaFoldDB" id="A0A1C0ABA6"/>
<dbReference type="Gene3D" id="3.40.50.12580">
    <property type="match status" value="1"/>
</dbReference>
<dbReference type="InterPro" id="IPR007554">
    <property type="entry name" value="Glycerophosphate_synth"/>
</dbReference>
<dbReference type="Pfam" id="PF04464">
    <property type="entry name" value="Glyphos_transf"/>
    <property type="match status" value="1"/>
</dbReference>
<dbReference type="GO" id="GO:0016020">
    <property type="term" value="C:membrane"/>
    <property type="evidence" value="ECO:0007669"/>
    <property type="project" value="InterPro"/>
</dbReference>
<dbReference type="RefSeq" id="WP_068715559.1">
    <property type="nucleotide sequence ID" value="NZ_LWDV01000007.1"/>
</dbReference>
<comment type="caution">
    <text evidence="1">The sequence shown here is derived from an EMBL/GenBank/DDBJ whole genome shotgun (WGS) entry which is preliminary data.</text>
</comment>
<evidence type="ECO:0000313" key="1">
    <source>
        <dbReference type="EMBL" id="OCL27628.1"/>
    </source>
</evidence>
<evidence type="ECO:0000313" key="2">
    <source>
        <dbReference type="Proteomes" id="UP000093514"/>
    </source>
</evidence>
<dbReference type="GO" id="GO:0047355">
    <property type="term" value="F:CDP-glycerol glycerophosphotransferase activity"/>
    <property type="evidence" value="ECO:0007669"/>
    <property type="project" value="InterPro"/>
</dbReference>
<dbReference type="Proteomes" id="UP000093514">
    <property type="component" value="Unassembled WGS sequence"/>
</dbReference>
<dbReference type="SUPFAM" id="SSF53756">
    <property type="entry name" value="UDP-Glycosyltransferase/glycogen phosphorylase"/>
    <property type="match status" value="1"/>
</dbReference>
<dbReference type="OrthoDB" id="49588at2"/>
<reference evidence="1 2" key="2">
    <citation type="submission" date="2016-08" db="EMBL/GenBank/DDBJ databases">
        <title>Orenia metallireducens sp. nov. strain Z6, a Novel Metal-reducing Firmicute from the Deep Subsurface.</title>
        <authorList>
            <person name="Maxim B.I."/>
            <person name="Kenneth K."/>
            <person name="Flynn T.M."/>
            <person name="Oloughlin E.J."/>
            <person name="Locke R.A."/>
            <person name="Weber J.R."/>
            <person name="Egan S.M."/>
            <person name="Mackie R.I."/>
            <person name="Cann I.K."/>
        </authorList>
    </citation>
    <scope>NUCLEOTIDE SEQUENCE [LARGE SCALE GENOMIC DNA]</scope>
    <source>
        <strain evidence="1 2">Z6</strain>
    </source>
</reference>
<evidence type="ECO:0008006" key="3">
    <source>
        <dbReference type="Google" id="ProtNLM"/>
    </source>
</evidence>
<accession>A0A1C0ABA6</accession>